<dbReference type="EMBL" id="LT907988">
    <property type="protein sequence ID" value="SOE48577.1"/>
    <property type="molecule type" value="Genomic_DNA"/>
</dbReference>
<dbReference type="Pfam" id="PF20463">
    <property type="entry name" value="PDH_C"/>
    <property type="match status" value="1"/>
</dbReference>
<dbReference type="FunFam" id="3.40.50.720:FF:000208">
    <property type="entry name" value="Prephenate dehydrogenase"/>
    <property type="match status" value="1"/>
</dbReference>
<dbReference type="InterPro" id="IPR046826">
    <property type="entry name" value="PDH_N"/>
</dbReference>
<dbReference type="GO" id="GO:0004665">
    <property type="term" value="F:prephenate dehydrogenase (NADP+) activity"/>
    <property type="evidence" value="ECO:0007669"/>
    <property type="project" value="InterPro"/>
</dbReference>
<dbReference type="EC" id="1.3.1.12" evidence="4"/>
<evidence type="ECO:0000313" key="5">
    <source>
        <dbReference type="EMBL" id="SOE48577.1"/>
    </source>
</evidence>
<reference evidence="5 6" key="2">
    <citation type="submission" date="2017-08" db="EMBL/GenBank/DDBJ databases">
        <authorList>
            <person name="de Groot N.N."/>
        </authorList>
    </citation>
    <scope>NUCLEOTIDE SEQUENCE [LARGE SCALE GENOMIC DNA]</scope>
    <source>
        <strain evidence="5">Orrdi1</strain>
    </source>
</reference>
<dbReference type="InterPro" id="IPR003099">
    <property type="entry name" value="Prephen_DH"/>
</dbReference>
<dbReference type="PANTHER" id="PTHR21363">
    <property type="entry name" value="PREPHENATE DEHYDROGENASE"/>
    <property type="match status" value="1"/>
</dbReference>
<protein>
    <submittedName>
        <fullName evidence="4">Cyclohexadienyl dehydrogenase</fullName>
        <ecNumber evidence="4">1.3.1.12</ecNumber>
    </submittedName>
</protein>
<proteinExistence type="predicted"/>
<keyword evidence="1 4" id="KW-0560">Oxidoreductase</keyword>
<dbReference type="InterPro" id="IPR046825">
    <property type="entry name" value="PDH_C"/>
</dbReference>
<dbReference type="PANTHER" id="PTHR21363:SF0">
    <property type="entry name" value="PREPHENATE DEHYDROGENASE [NADP(+)]"/>
    <property type="match status" value="1"/>
</dbReference>
<feature type="coiled-coil region" evidence="2">
    <location>
        <begin position="255"/>
        <end position="282"/>
    </location>
</feature>
<evidence type="ECO:0000259" key="3">
    <source>
        <dbReference type="PROSITE" id="PS51176"/>
    </source>
</evidence>
<dbReference type="Gene3D" id="1.10.3660.10">
    <property type="entry name" value="6-phosphogluconate dehydrogenase C-terminal like domain"/>
    <property type="match status" value="1"/>
</dbReference>
<feature type="domain" description="Prephenate/arogenate dehydrogenase" evidence="3">
    <location>
        <begin position="19"/>
        <end position="303"/>
    </location>
</feature>
<reference evidence="4 6" key="1">
    <citation type="submission" date="2016-06" db="EMBL/GenBank/DDBJ databases">
        <authorList>
            <person name="Kjaerup R.B."/>
            <person name="Dalgaard T.S."/>
            <person name="Juul-Madsen H.R."/>
        </authorList>
    </citation>
    <scope>NUCLEOTIDE SEQUENCE [LARGE SCALE GENOMIC DNA]</scope>
    <source>
        <strain evidence="4">Orrdi1</strain>
    </source>
</reference>
<evidence type="ECO:0000256" key="2">
    <source>
        <dbReference type="SAM" id="Coils"/>
    </source>
</evidence>
<dbReference type="Proteomes" id="UP000078558">
    <property type="component" value="Chromosome I"/>
</dbReference>
<dbReference type="Gene3D" id="3.40.50.720">
    <property type="entry name" value="NAD(P)-binding Rossmann-like Domain"/>
    <property type="match status" value="1"/>
</dbReference>
<sequence length="303" mass="31611">MTATSTPKARTPMVPDPVPVLAVVGVGLIGGSFAQALREAGAVGQVLGVGRNTASLEEARALGLIDEIATLASAAARADVILLATPVAALGPTLSAMLPHLRAGAILTDAGSTKQDVVAAARDALGERVGCFVPGHPIAGSHASGPAAAHAGLYRGRDVVLAPLPENADADVARVQALWETCGATVRRLDPATHDSVFAAVSHLPHWLAAAYMAQIALSDDAALRLGLAGTGFRDFTRIAGGSPEMWRDIFLSNKTAMLRELDALRAVLERAEHALRDEDGEALLQWLTLASDARRNWQENLR</sequence>
<dbReference type="RefSeq" id="WP_067759647.1">
    <property type="nucleotide sequence ID" value="NZ_LT907988.1"/>
</dbReference>
<evidence type="ECO:0000256" key="1">
    <source>
        <dbReference type="ARBA" id="ARBA00023002"/>
    </source>
</evidence>
<dbReference type="InterPro" id="IPR008927">
    <property type="entry name" value="6-PGluconate_DH-like_C_sf"/>
</dbReference>
<dbReference type="InterPro" id="IPR036291">
    <property type="entry name" value="NAD(P)-bd_dom_sf"/>
</dbReference>
<dbReference type="Pfam" id="PF02153">
    <property type="entry name" value="PDH_N"/>
    <property type="match status" value="1"/>
</dbReference>
<dbReference type="OrthoDB" id="9809920at2"/>
<organism evidence="4 6">
    <name type="scientific">Orrella dioscoreae</name>
    <dbReference type="NCBI Taxonomy" id="1851544"/>
    <lineage>
        <taxon>Bacteria</taxon>
        <taxon>Pseudomonadati</taxon>
        <taxon>Pseudomonadota</taxon>
        <taxon>Betaproteobacteria</taxon>
        <taxon>Burkholderiales</taxon>
        <taxon>Alcaligenaceae</taxon>
        <taxon>Orrella</taxon>
    </lineage>
</organism>
<dbReference type="InterPro" id="IPR050812">
    <property type="entry name" value="Preph/Arog_dehydrog"/>
</dbReference>
<gene>
    <name evidence="4" type="ORF">ODI_00659</name>
    <name evidence="5" type="ORF">ODI_R1520</name>
</gene>
<evidence type="ECO:0000313" key="6">
    <source>
        <dbReference type="Proteomes" id="UP000078558"/>
    </source>
</evidence>
<keyword evidence="6" id="KW-1185">Reference proteome</keyword>
<name>A0A1C3K833_9BURK</name>
<evidence type="ECO:0000313" key="4">
    <source>
        <dbReference type="EMBL" id="SBT27670.1"/>
    </source>
</evidence>
<dbReference type="AlphaFoldDB" id="A0A1C3K833"/>
<dbReference type="EMBL" id="FLRC01000055">
    <property type="protein sequence ID" value="SBT27670.1"/>
    <property type="molecule type" value="Genomic_DNA"/>
</dbReference>
<dbReference type="SUPFAM" id="SSF48179">
    <property type="entry name" value="6-phosphogluconate dehydrogenase C-terminal domain-like"/>
    <property type="match status" value="1"/>
</dbReference>
<dbReference type="GO" id="GO:0006571">
    <property type="term" value="P:tyrosine biosynthetic process"/>
    <property type="evidence" value="ECO:0007669"/>
    <property type="project" value="InterPro"/>
</dbReference>
<accession>A0A1C3K833</accession>
<dbReference type="GO" id="GO:0008977">
    <property type="term" value="F:prephenate dehydrogenase (NAD+) activity"/>
    <property type="evidence" value="ECO:0007669"/>
    <property type="project" value="UniProtKB-EC"/>
</dbReference>
<dbReference type="KEGG" id="odi:ODI_R1520"/>
<keyword evidence="2" id="KW-0175">Coiled coil</keyword>
<dbReference type="SUPFAM" id="SSF51735">
    <property type="entry name" value="NAD(P)-binding Rossmann-fold domains"/>
    <property type="match status" value="1"/>
</dbReference>
<dbReference type="STRING" id="1851544.ODI_00659"/>
<dbReference type="PROSITE" id="PS51176">
    <property type="entry name" value="PDH_ADH"/>
    <property type="match status" value="1"/>
</dbReference>
<dbReference type="GO" id="GO:0070403">
    <property type="term" value="F:NAD+ binding"/>
    <property type="evidence" value="ECO:0007669"/>
    <property type="project" value="InterPro"/>
</dbReference>